<evidence type="ECO:0000313" key="2">
    <source>
        <dbReference type="EMBL" id="SEU46659.1"/>
    </source>
</evidence>
<name>A0A1I0LU24_9ACTN</name>
<accession>A0A1I0LU24</accession>
<evidence type="ECO:0000313" key="3">
    <source>
        <dbReference type="Proteomes" id="UP000199361"/>
    </source>
</evidence>
<dbReference type="EMBL" id="FOHX01000027">
    <property type="protein sequence ID" value="SEU46659.1"/>
    <property type="molecule type" value="Genomic_DNA"/>
</dbReference>
<keyword evidence="1" id="KW-1133">Transmembrane helix</keyword>
<sequence>MTDYQPDYINQGGFVVPYEAIKKVVANTLATLGSIYQPCIITAGQVYNPVGRGWKLLVLLVLVIIVTSTGVELTIAIPSGR</sequence>
<dbReference type="Proteomes" id="UP000199361">
    <property type="component" value="Unassembled WGS sequence"/>
</dbReference>
<reference evidence="2 3" key="1">
    <citation type="submission" date="2016-10" db="EMBL/GenBank/DDBJ databases">
        <authorList>
            <person name="de Groot N.N."/>
        </authorList>
    </citation>
    <scope>NUCLEOTIDE SEQUENCE [LARGE SCALE GENOMIC DNA]</scope>
    <source>
        <strain evidence="2 3">CGMCC 4.5598</strain>
    </source>
</reference>
<keyword evidence="1" id="KW-0472">Membrane</keyword>
<organism evidence="2 3">
    <name type="scientific">Nonomuraea wenchangensis</name>
    <dbReference type="NCBI Taxonomy" id="568860"/>
    <lineage>
        <taxon>Bacteria</taxon>
        <taxon>Bacillati</taxon>
        <taxon>Actinomycetota</taxon>
        <taxon>Actinomycetes</taxon>
        <taxon>Streptosporangiales</taxon>
        <taxon>Streptosporangiaceae</taxon>
        <taxon>Nonomuraea</taxon>
    </lineage>
</organism>
<dbReference type="AlphaFoldDB" id="A0A1I0LU24"/>
<proteinExistence type="predicted"/>
<keyword evidence="1" id="KW-0812">Transmembrane</keyword>
<gene>
    <name evidence="2" type="ORF">SAMN05421811_127110</name>
</gene>
<evidence type="ECO:0000256" key="1">
    <source>
        <dbReference type="SAM" id="Phobius"/>
    </source>
</evidence>
<feature type="transmembrane region" description="Helical" evidence="1">
    <location>
        <begin position="56"/>
        <end position="77"/>
    </location>
</feature>
<keyword evidence="3" id="KW-1185">Reference proteome</keyword>
<dbReference type="RefSeq" id="WP_091094078.1">
    <property type="nucleotide sequence ID" value="NZ_FOHX01000027.1"/>
</dbReference>
<protein>
    <submittedName>
        <fullName evidence="2">Uncharacterized protein</fullName>
    </submittedName>
</protein>